<feature type="compositionally biased region" description="Low complexity" evidence="1">
    <location>
        <begin position="556"/>
        <end position="568"/>
    </location>
</feature>
<dbReference type="KEGG" id="plj:28892185"/>
<feature type="compositionally biased region" description="Polar residues" evidence="1">
    <location>
        <begin position="696"/>
        <end position="707"/>
    </location>
</feature>
<feature type="compositionally biased region" description="Polar residues" evidence="1">
    <location>
        <begin position="485"/>
        <end position="494"/>
    </location>
</feature>
<comment type="caution">
    <text evidence="2">The sequence shown here is derived from an EMBL/GenBank/DDBJ whole genome shotgun (WGS) entry which is preliminary data.</text>
</comment>
<dbReference type="Proteomes" id="UP000078240">
    <property type="component" value="Unassembled WGS sequence"/>
</dbReference>
<feature type="compositionally biased region" description="Basic and acidic residues" evidence="1">
    <location>
        <begin position="473"/>
        <end position="484"/>
    </location>
</feature>
<reference evidence="4 6" key="2">
    <citation type="journal article" date="2016" name="Front. Microbiol.">
        <title>Genome and transcriptome sequences reveal the specific parasitism of the nematophagous Purpureocillium lilacinum 36-1.</title>
        <authorList>
            <person name="Xie J."/>
            <person name="Li S."/>
            <person name="Mo C."/>
            <person name="Xiao X."/>
            <person name="Peng D."/>
            <person name="Wang G."/>
            <person name="Xiao Y."/>
        </authorList>
    </citation>
    <scope>NUCLEOTIDE SEQUENCE [LARGE SCALE GENOMIC DNA]</scope>
    <source>
        <strain evidence="4 6">36-1</strain>
    </source>
</reference>
<feature type="compositionally biased region" description="Polar residues" evidence="1">
    <location>
        <begin position="635"/>
        <end position="644"/>
    </location>
</feature>
<protein>
    <submittedName>
        <fullName evidence="2">Uncharacterized protein</fullName>
    </submittedName>
</protein>
<dbReference type="EMBL" id="LSBH01000007">
    <property type="protein sequence ID" value="OAQ76499.1"/>
    <property type="molecule type" value="Genomic_DNA"/>
</dbReference>
<dbReference type="OrthoDB" id="5389734at2759"/>
<feature type="compositionally biased region" description="Low complexity" evidence="1">
    <location>
        <begin position="407"/>
        <end position="427"/>
    </location>
</feature>
<feature type="compositionally biased region" description="Polar residues" evidence="1">
    <location>
        <begin position="671"/>
        <end position="680"/>
    </location>
</feature>
<feature type="compositionally biased region" description="Pro residues" evidence="1">
    <location>
        <begin position="89"/>
        <end position="101"/>
    </location>
</feature>
<feature type="compositionally biased region" description="Low complexity" evidence="1">
    <location>
        <begin position="378"/>
        <end position="394"/>
    </location>
</feature>
<dbReference type="OMA" id="GPLYILQ"/>
<evidence type="ECO:0000313" key="5">
    <source>
        <dbReference type="Proteomes" id="UP000078240"/>
    </source>
</evidence>
<accession>A0A179GHA0</accession>
<sequence length="786" mass="86740">MTSTQLPPLNLGDGLRMSLFPSDFRIPDKPDASAAPAAKAPAAAYVELDGLDTERKTAPVEMPATPEPLKLQTHEPQPQPQELPAAEPHVPPSPAPAPPAQAIPVHPIPSLQDAFTESLDEVTSGTIVAKPKLRELDAPARRDQLIAQARDAEPFDRAWRYRPGQKQHELFKLLAQISFGVYLMLKGMANSNAQVISILQGHIDEIDEFLEVTLEDLNQATEDLNGRIEHLKLPLSNVNVFEELLEDRNFRCEILEGNQKIDHVLSRTNAAMTQWDDDIDTGLQCTAAFTSWLSDETDESLRLTRPDVADVIDAMKGNAEGWLNAFDEINDRTQEVNNLVIRLTTVIAEMEKKAGEVSRRTWAMIPPFTAPHLARIAQSPSNSTSIPSTSSRQSVARPAQQATLSNSTSVPSISSRQSVVRSVAPPSLRSASTTNLRPMTMDYTDAETIEFPLPGAIPLLPPRSAARQVSKKRSVESHPSEKQSTHSSATAEPSSTKEDDLHSTSTEEPESLYVLQPRTYTPQPPEPIPSPMLREAATIAVGTGNAKPRSHAATPSNGTSNTNGSVSNLPRKQTSIRHRVELKTNLPDAIHIPPRSFTEPPLHRPSSQHATPRTAVSHPFDSAYASDADRRSRRQGSNVGSDMSMSPPVRPQTTRSPRSDHQQYYRPVQASPHSPLQQRPHTAAGPRASQFRPQHLRNQPSNLGGMSMLSNVTMATYDDRGSAASSDRTYSDRTLKKKKSAFGWFKKAFSMDEEEKAAFKARREMAQRDRYYDSNSPKFLDGRRIR</sequence>
<dbReference type="AlphaFoldDB" id="A0A179GHA0"/>
<dbReference type="EMBL" id="LCWV01000005">
    <property type="protein sequence ID" value="PWI72962.1"/>
    <property type="molecule type" value="Genomic_DNA"/>
</dbReference>
<feature type="region of interest" description="Disordered" evidence="1">
    <location>
        <begin position="464"/>
        <end position="531"/>
    </location>
</feature>
<evidence type="ECO:0000313" key="6">
    <source>
        <dbReference type="Proteomes" id="UP000245956"/>
    </source>
</evidence>
<evidence type="ECO:0000313" key="2">
    <source>
        <dbReference type="EMBL" id="OAQ76499.1"/>
    </source>
</evidence>
<organism evidence="2 5">
    <name type="scientific">Purpureocillium lilacinum</name>
    <name type="common">Paecilomyces lilacinus</name>
    <dbReference type="NCBI Taxonomy" id="33203"/>
    <lineage>
        <taxon>Eukaryota</taxon>
        <taxon>Fungi</taxon>
        <taxon>Dikarya</taxon>
        <taxon>Ascomycota</taxon>
        <taxon>Pezizomycotina</taxon>
        <taxon>Sordariomycetes</taxon>
        <taxon>Hypocreomycetidae</taxon>
        <taxon>Hypocreales</taxon>
        <taxon>Ophiocordycipitaceae</taxon>
        <taxon>Purpureocillium</taxon>
    </lineage>
</organism>
<feature type="region of interest" description="Disordered" evidence="1">
    <location>
        <begin position="377"/>
        <end position="438"/>
    </location>
</feature>
<proteinExistence type="predicted"/>
<name>A0A179GHA0_PURLI</name>
<gene>
    <name evidence="4" type="ORF">PCL_09977</name>
    <name evidence="2" type="ORF">VFPBJ_08859</name>
    <name evidence="3" type="ORF">VFPFJ_10068</name>
</gene>
<reference evidence="2 5" key="3">
    <citation type="submission" date="2016-01" db="EMBL/GenBank/DDBJ databases">
        <title>Biosynthesis of antibiotic leucinostatins and their inhibition on Phytophthora in bio-control Purpureocillium lilacinum.</title>
        <authorList>
            <person name="Wang G."/>
            <person name="Liu Z."/>
            <person name="Lin R."/>
            <person name="Li E."/>
            <person name="Mao Z."/>
            <person name="Ling J."/>
            <person name="Yin W."/>
            <person name="Xie B."/>
        </authorList>
    </citation>
    <scope>NUCLEOTIDE SEQUENCE [LARGE SCALE GENOMIC DNA]</scope>
    <source>
        <strain evidence="2">PLBJ-1</strain>
        <strain evidence="3">PLFJ-1</strain>
    </source>
</reference>
<feature type="region of interest" description="Disordered" evidence="1">
    <location>
        <begin position="767"/>
        <end position="786"/>
    </location>
</feature>
<feature type="region of interest" description="Disordered" evidence="1">
    <location>
        <begin position="543"/>
        <end position="707"/>
    </location>
</feature>
<evidence type="ECO:0000256" key="1">
    <source>
        <dbReference type="SAM" id="MobiDB-lite"/>
    </source>
</evidence>
<dbReference type="Proteomes" id="UP000245956">
    <property type="component" value="Unassembled WGS sequence"/>
</dbReference>
<reference evidence="4" key="1">
    <citation type="submission" date="2015-05" db="EMBL/GenBank/DDBJ databases">
        <authorList>
            <person name="Wang D.B."/>
            <person name="Wang M."/>
        </authorList>
    </citation>
    <scope>NUCLEOTIDE SEQUENCE</scope>
    <source>
        <strain evidence="4">36-1</strain>
    </source>
</reference>
<feature type="compositionally biased region" description="Low complexity" evidence="1">
    <location>
        <begin position="32"/>
        <end position="44"/>
    </location>
</feature>
<dbReference type="EMBL" id="LSBI01000011">
    <property type="protein sequence ID" value="OAQ78036.1"/>
    <property type="molecule type" value="Genomic_DNA"/>
</dbReference>
<evidence type="ECO:0000313" key="4">
    <source>
        <dbReference type="EMBL" id="PWI72962.1"/>
    </source>
</evidence>
<dbReference type="Proteomes" id="UP000078340">
    <property type="component" value="Unassembled WGS sequence"/>
</dbReference>
<dbReference type="GeneID" id="28892185"/>
<feature type="region of interest" description="Disordered" evidence="1">
    <location>
        <begin position="1"/>
        <end position="105"/>
    </location>
</feature>
<evidence type="ECO:0000313" key="3">
    <source>
        <dbReference type="EMBL" id="OAQ78036.1"/>
    </source>
</evidence>